<feature type="transmembrane region" description="Helical" evidence="2">
    <location>
        <begin position="27"/>
        <end position="51"/>
    </location>
</feature>
<keyword evidence="2" id="KW-0812">Transmembrane</keyword>
<proteinExistence type="predicted"/>
<feature type="transmembrane region" description="Helical" evidence="2">
    <location>
        <begin position="277"/>
        <end position="297"/>
    </location>
</feature>
<dbReference type="InterPro" id="IPR008910">
    <property type="entry name" value="MSC_TM_helix"/>
</dbReference>
<keyword evidence="4" id="KW-1185">Reference proteome</keyword>
<sequence length="450" mass="46322">MTETNGLLVEAPLQAVPESIQPLVDGLLVSIPLILGALVILFVGWIFGRILGGAVKRVVRRVRPSQYATGTPFEPDSDPDDSLAQSLGDLTRYVVYFLTLIAVLSYLGIAIPGAFLTSLGAGVVQLVVALAILVAGVAIGRTVGRLVTNVVNGLGLDRYARRAPVDDAAGRASSIGSAAGKLAEYLIYFLALLIALDYAGIALPGVFLTGIAGGVVQIIVAAAILVVGIAIGRAVGDLVTGVVAGLGLDRYVSDTPIANATASVGGVAAAVGKTVEYLIYFFAFVAAVDTLGFPALSDPLSDFVGQIPLLIGGVIVLLVGLYVADLLGDIVAGFDRTRATDLVGLGVQVFVSYVVIVFALDTAGFDTTVLTNLFNAVIVAFFGALGLGLALAIGVGIGWGSKDYVAKNIDDWMSRARSSASDLRESGSQRTGTGTENRESYGDDSPGTDD</sequence>
<organism evidence="3 4">
    <name type="scientific">Halomarina ordinaria</name>
    <dbReference type="NCBI Taxonomy" id="3033939"/>
    <lineage>
        <taxon>Archaea</taxon>
        <taxon>Methanobacteriati</taxon>
        <taxon>Methanobacteriota</taxon>
        <taxon>Stenosarchaea group</taxon>
        <taxon>Halobacteria</taxon>
        <taxon>Halobacteriales</taxon>
        <taxon>Natronomonadaceae</taxon>
        <taxon>Halomarina</taxon>
    </lineage>
</organism>
<reference evidence="3 4" key="1">
    <citation type="journal article" date="2019" name="Int. J. Syst. Evol. Microbiol.">
        <title>The Global Catalogue of Microorganisms (GCM) 10K type strain sequencing project: providing services to taxonomists for standard genome sequencing and annotation.</title>
        <authorList>
            <consortium name="The Broad Institute Genomics Platform"/>
            <consortium name="The Broad Institute Genome Sequencing Center for Infectious Disease"/>
            <person name="Wu L."/>
            <person name="Ma J."/>
        </authorList>
    </citation>
    <scope>NUCLEOTIDE SEQUENCE [LARGE SCALE GENOMIC DNA]</scope>
    <source>
        <strain evidence="3 4">PSRA2</strain>
    </source>
</reference>
<dbReference type="RefSeq" id="WP_304449620.1">
    <property type="nucleotide sequence ID" value="NZ_JARRAH010000002.1"/>
</dbReference>
<dbReference type="InterPro" id="IPR045275">
    <property type="entry name" value="MscS_archaea/bacteria_type"/>
</dbReference>
<dbReference type="Proteomes" id="UP001596406">
    <property type="component" value="Unassembled WGS sequence"/>
</dbReference>
<dbReference type="InterPro" id="IPR011014">
    <property type="entry name" value="MscS_channel_TM-2"/>
</dbReference>
<feature type="transmembrane region" description="Helical" evidence="2">
    <location>
        <begin position="372"/>
        <end position="399"/>
    </location>
</feature>
<feature type="transmembrane region" description="Helical" evidence="2">
    <location>
        <begin position="339"/>
        <end position="360"/>
    </location>
</feature>
<feature type="transmembrane region" description="Helical" evidence="2">
    <location>
        <begin position="93"/>
        <end position="115"/>
    </location>
</feature>
<feature type="transmembrane region" description="Helical" evidence="2">
    <location>
        <begin position="207"/>
        <end position="231"/>
    </location>
</feature>
<accession>A0ABD5UIF0</accession>
<keyword evidence="2" id="KW-1133">Transmembrane helix</keyword>
<evidence type="ECO:0000313" key="4">
    <source>
        <dbReference type="Proteomes" id="UP001596406"/>
    </source>
</evidence>
<dbReference type="AlphaFoldDB" id="A0ABD5UIF0"/>
<feature type="region of interest" description="Disordered" evidence="1">
    <location>
        <begin position="418"/>
        <end position="450"/>
    </location>
</feature>
<protein>
    <submittedName>
        <fullName evidence="3">Phosphatase</fullName>
    </submittedName>
</protein>
<comment type="caution">
    <text evidence="3">The sequence shown here is derived from an EMBL/GenBank/DDBJ whole genome shotgun (WGS) entry which is preliminary data.</text>
</comment>
<name>A0ABD5UIF0_9EURY</name>
<evidence type="ECO:0000313" key="3">
    <source>
        <dbReference type="EMBL" id="MFC6837901.1"/>
    </source>
</evidence>
<dbReference type="Gene3D" id="1.10.287.1260">
    <property type="match status" value="3"/>
</dbReference>
<feature type="transmembrane region" description="Helical" evidence="2">
    <location>
        <begin position="121"/>
        <end position="139"/>
    </location>
</feature>
<evidence type="ECO:0000256" key="2">
    <source>
        <dbReference type="SAM" id="Phobius"/>
    </source>
</evidence>
<dbReference type="EMBL" id="JBHSXM010000002">
    <property type="protein sequence ID" value="MFC6837901.1"/>
    <property type="molecule type" value="Genomic_DNA"/>
</dbReference>
<dbReference type="Pfam" id="PF05552">
    <property type="entry name" value="MS_channel_1st_1"/>
    <property type="match status" value="4"/>
</dbReference>
<keyword evidence="2" id="KW-0472">Membrane</keyword>
<dbReference type="PANTHER" id="PTHR30221:SF1">
    <property type="entry name" value="SMALL-CONDUCTANCE MECHANOSENSITIVE CHANNEL"/>
    <property type="match status" value="1"/>
</dbReference>
<gene>
    <name evidence="3" type="ORF">ACFQHK_15560</name>
</gene>
<feature type="transmembrane region" description="Helical" evidence="2">
    <location>
        <begin position="303"/>
        <end position="327"/>
    </location>
</feature>
<dbReference type="PANTHER" id="PTHR30221">
    <property type="entry name" value="SMALL-CONDUCTANCE MECHANOSENSITIVE CHANNEL"/>
    <property type="match status" value="1"/>
</dbReference>
<feature type="transmembrane region" description="Helical" evidence="2">
    <location>
        <begin position="182"/>
        <end position="201"/>
    </location>
</feature>
<dbReference type="SUPFAM" id="SSF82861">
    <property type="entry name" value="Mechanosensitive channel protein MscS (YggB), transmembrane region"/>
    <property type="match status" value="1"/>
</dbReference>
<evidence type="ECO:0000256" key="1">
    <source>
        <dbReference type="SAM" id="MobiDB-lite"/>
    </source>
</evidence>